<dbReference type="InterPro" id="IPR036942">
    <property type="entry name" value="Beta-barrel_TonB_sf"/>
</dbReference>
<dbReference type="Gene3D" id="2.170.130.10">
    <property type="entry name" value="TonB-dependent receptor, plug domain"/>
    <property type="match status" value="1"/>
</dbReference>
<dbReference type="InterPro" id="IPR023996">
    <property type="entry name" value="TonB-dep_OMP_SusC/RagA"/>
</dbReference>
<dbReference type="InterPro" id="IPR023997">
    <property type="entry name" value="TonB-dep_OMP_SusC/RagA_CS"/>
</dbReference>
<dbReference type="Pfam" id="PF07715">
    <property type="entry name" value="Plug"/>
    <property type="match status" value="1"/>
</dbReference>
<evidence type="ECO:0000256" key="6">
    <source>
        <dbReference type="ARBA" id="ARBA00023136"/>
    </source>
</evidence>
<dbReference type="InterPro" id="IPR008969">
    <property type="entry name" value="CarboxyPept-like_regulatory"/>
</dbReference>
<reference evidence="10 11" key="1">
    <citation type="submission" date="2016-10" db="EMBL/GenBank/DDBJ databases">
        <authorList>
            <person name="de Groot N.N."/>
        </authorList>
    </citation>
    <scope>NUCLEOTIDE SEQUENCE [LARGE SCALE GENOMIC DNA]</scope>
    <source>
        <strain evidence="11">E92,LMG 26720,CCM 7988</strain>
    </source>
</reference>
<evidence type="ECO:0000259" key="9">
    <source>
        <dbReference type="Pfam" id="PF07715"/>
    </source>
</evidence>
<accession>A0A1I5M107</accession>
<dbReference type="Gene3D" id="2.40.170.20">
    <property type="entry name" value="TonB-dependent receptor, beta-barrel domain"/>
    <property type="match status" value="1"/>
</dbReference>
<dbReference type="Proteomes" id="UP000199306">
    <property type="component" value="Unassembled WGS sequence"/>
</dbReference>
<dbReference type="STRING" id="1079859.SAMN04515674_10170"/>
<dbReference type="GO" id="GO:0015344">
    <property type="term" value="F:siderophore uptake transmembrane transporter activity"/>
    <property type="evidence" value="ECO:0007669"/>
    <property type="project" value="TreeGrafter"/>
</dbReference>
<evidence type="ECO:0000256" key="4">
    <source>
        <dbReference type="ARBA" id="ARBA00022692"/>
    </source>
</evidence>
<keyword evidence="4 8" id="KW-0812">Transmembrane</keyword>
<dbReference type="EMBL" id="FOXH01000001">
    <property type="protein sequence ID" value="SFP03294.1"/>
    <property type="molecule type" value="Genomic_DNA"/>
</dbReference>
<keyword evidence="11" id="KW-1185">Reference proteome</keyword>
<dbReference type="NCBIfam" id="TIGR04057">
    <property type="entry name" value="SusC_RagA_signa"/>
    <property type="match status" value="1"/>
</dbReference>
<dbReference type="GO" id="GO:0009279">
    <property type="term" value="C:cell outer membrane"/>
    <property type="evidence" value="ECO:0007669"/>
    <property type="project" value="UniProtKB-SubCell"/>
</dbReference>
<evidence type="ECO:0000256" key="1">
    <source>
        <dbReference type="ARBA" id="ARBA00004571"/>
    </source>
</evidence>
<dbReference type="InterPro" id="IPR012910">
    <property type="entry name" value="Plug_dom"/>
</dbReference>
<proteinExistence type="inferred from homology"/>
<evidence type="ECO:0000313" key="10">
    <source>
        <dbReference type="EMBL" id="SFP03294.1"/>
    </source>
</evidence>
<keyword evidence="6 8" id="KW-0472">Membrane</keyword>
<sequence>MIQKHLPQKRGMIPSPHLLFRKRTEMFTHFLLLFFLFFSTVTLAQNTRISGKVTDKKGVPIPGVNVKIKGSSAGSATDADGIYSLNASRGGSSLVFSFVGYTSKEVPINGRTTIDVQLDEETTSLNEVVVVGYGTQQKKDLTGAVSVVKAADIQKRQATTVAEAMQGLATGVNIRGGGQPGSEANILIRGLKNLSGTNPLYVIDGLISTANRDFNPNDIESIQILKDASAAAIYGSRAANGVIIITTKKGKEGPMRIDFSGKSSLQTIPTYNLAGTDEFARLNNMAYDNAGVSRQKLDLTTNTDWQKEAFRTGSVNDYNLTFSGGSKDGSYLVSANYFGNKGTVISTKFDRYSLRVNTSGTKGIFRIGENIAISNSRSDEMSGNPIIDVVRLLPTIPVYNKANPGGYGYGDEAKARTFGTNPVAIADLEDRTNENLRIRGNLFSELQFLPYLKYRLNLGYETSSDHYSYLRKQGNWTLNQAFDPAIANENRATSSTQLIENTLSFNKVFKKHSLNIVAGQSYQKDEYAQINGTKRNLLVNPTGGYFNVLDQGNEPQTGGFKTRSDLISYFGRFEYNYDDRYLLNGVVRRDGTSRFGFGNQWGSYPSVSGAWKISNEKFFNSSWINDLKVRASYGTLGSSNIGPYDYIPLVNTFSTIAMGRDQHIESGATQVQLANTNLHWEKLIQQNYGFDASFLNHKLSLTAEYFIARTEDVLFGFPIAMTTGNDGGNPRVNGITLGNKGFEFTATYREDAGDFKYYATANLTTLNNNVISLGYNRNNTYVGNTVTQVGQPVGMWYVLQTDGIFQNADEVNSYKNAKGVTIQPNAKPGDIRFKDNNGDGQITNSDKVVVGSPWPNYEIGLNLGASYKGFDFSMNWFGAFGATVFNGPRSVMDRFDDNSNYRAGIQPWTPDNPNTNVPRAYYGTTLNSRGDTDRWLENGSFMRLKFVSIAYNIPKAIVNKIGFANAQISVSGQNLLTFTKYTGLDPEFLNASIFEKGYDYGAFPNVRMYSMGLQFGF</sequence>
<organism evidence="10 11">
    <name type="scientific">Pseudarcicella hirudinis</name>
    <dbReference type="NCBI Taxonomy" id="1079859"/>
    <lineage>
        <taxon>Bacteria</taxon>
        <taxon>Pseudomonadati</taxon>
        <taxon>Bacteroidota</taxon>
        <taxon>Cytophagia</taxon>
        <taxon>Cytophagales</taxon>
        <taxon>Flectobacillaceae</taxon>
        <taxon>Pseudarcicella</taxon>
    </lineage>
</organism>
<feature type="domain" description="TonB-dependent receptor plug" evidence="9">
    <location>
        <begin position="138"/>
        <end position="242"/>
    </location>
</feature>
<evidence type="ECO:0000256" key="2">
    <source>
        <dbReference type="ARBA" id="ARBA00022448"/>
    </source>
</evidence>
<name>A0A1I5M107_9BACT</name>
<keyword evidence="7 8" id="KW-0998">Cell outer membrane</keyword>
<dbReference type="SUPFAM" id="SSF49464">
    <property type="entry name" value="Carboxypeptidase regulatory domain-like"/>
    <property type="match status" value="1"/>
</dbReference>
<keyword evidence="3 8" id="KW-1134">Transmembrane beta strand</keyword>
<dbReference type="PROSITE" id="PS52016">
    <property type="entry name" value="TONB_DEPENDENT_REC_3"/>
    <property type="match status" value="1"/>
</dbReference>
<comment type="similarity">
    <text evidence="8">Belongs to the TonB-dependent receptor family.</text>
</comment>
<dbReference type="PANTHER" id="PTHR30069">
    <property type="entry name" value="TONB-DEPENDENT OUTER MEMBRANE RECEPTOR"/>
    <property type="match status" value="1"/>
</dbReference>
<dbReference type="InterPro" id="IPR039426">
    <property type="entry name" value="TonB-dep_rcpt-like"/>
</dbReference>
<dbReference type="SUPFAM" id="SSF56935">
    <property type="entry name" value="Porins"/>
    <property type="match status" value="1"/>
</dbReference>
<dbReference type="AlphaFoldDB" id="A0A1I5M107"/>
<comment type="subcellular location">
    <subcellularLocation>
        <location evidence="1 8">Cell outer membrane</location>
        <topology evidence="1 8">Multi-pass membrane protein</topology>
    </subcellularLocation>
</comment>
<dbReference type="PANTHER" id="PTHR30069:SF29">
    <property type="entry name" value="HEMOGLOBIN AND HEMOGLOBIN-HAPTOGLOBIN-BINDING PROTEIN 1-RELATED"/>
    <property type="match status" value="1"/>
</dbReference>
<evidence type="ECO:0000256" key="7">
    <source>
        <dbReference type="ARBA" id="ARBA00023237"/>
    </source>
</evidence>
<dbReference type="InterPro" id="IPR037066">
    <property type="entry name" value="Plug_dom_sf"/>
</dbReference>
<dbReference type="Pfam" id="PF13715">
    <property type="entry name" value="CarbopepD_reg_2"/>
    <property type="match status" value="1"/>
</dbReference>
<keyword evidence="5" id="KW-0732">Signal</keyword>
<keyword evidence="2 8" id="KW-0813">Transport</keyword>
<dbReference type="NCBIfam" id="TIGR04056">
    <property type="entry name" value="OMP_RagA_SusC"/>
    <property type="match status" value="1"/>
</dbReference>
<gene>
    <name evidence="10" type="ORF">SAMN04515674_10170</name>
</gene>
<evidence type="ECO:0000313" key="11">
    <source>
        <dbReference type="Proteomes" id="UP000199306"/>
    </source>
</evidence>
<evidence type="ECO:0000256" key="5">
    <source>
        <dbReference type="ARBA" id="ARBA00022729"/>
    </source>
</evidence>
<protein>
    <submittedName>
        <fullName evidence="10">TonB-linked outer membrane protein, SusC/RagA family</fullName>
    </submittedName>
</protein>
<evidence type="ECO:0000256" key="3">
    <source>
        <dbReference type="ARBA" id="ARBA00022452"/>
    </source>
</evidence>
<dbReference type="GO" id="GO:0044718">
    <property type="term" value="P:siderophore transmembrane transport"/>
    <property type="evidence" value="ECO:0007669"/>
    <property type="project" value="TreeGrafter"/>
</dbReference>
<dbReference type="Gene3D" id="2.60.40.1120">
    <property type="entry name" value="Carboxypeptidase-like, regulatory domain"/>
    <property type="match status" value="1"/>
</dbReference>
<evidence type="ECO:0000256" key="8">
    <source>
        <dbReference type="PROSITE-ProRule" id="PRU01360"/>
    </source>
</evidence>